<sequence length="369" mass="41852">MNKGRLEHLLQRMDSMFDGFLEWTAGQYDSETGGFYYAASSVRDARFHPDIESTAQALNILQRERLADVMPARMREKLIRFFQRRQQPGTGYFLDGHPAMAKDEVMVQRALRYAVGALAKLGSSPIYPLPLHAGAAPDYVRSPESYIAYWRSIDLRNSWRGCDRLATSCMYMEDMPEEDRQPFLRESVHYLAEAQDKETGLWGEGSFYVRLSGAFKLHTFYSRFGLPMPRTDRIYASLLHALRHEEATDMCYIRNPIDLLAYMKIPIPSQELTEIVEITIANMTRLRRQDGGFSRELAGSPPAPNVAQVKQGERYPGMPEPVCLGRGFVEGDMNAGTQAALIRCRVYALAGLSAGPLPQADRFYSSLRH</sequence>
<dbReference type="EMBL" id="BOVK01000051">
    <property type="protein sequence ID" value="GIQ70536.1"/>
    <property type="molecule type" value="Genomic_DNA"/>
</dbReference>
<dbReference type="RefSeq" id="WP_244865216.1">
    <property type="nucleotide sequence ID" value="NZ_BOVK01000051.1"/>
</dbReference>
<dbReference type="AlphaFoldDB" id="A0A8J4M4E4"/>
<evidence type="ECO:0000313" key="1">
    <source>
        <dbReference type="EMBL" id="GIQ70536.1"/>
    </source>
</evidence>
<accession>A0A8J4M4E4</accession>
<gene>
    <name evidence="1" type="ORF">XYCOK13_33600</name>
</gene>
<protein>
    <submittedName>
        <fullName evidence="1">Uncharacterized protein</fullName>
    </submittedName>
</protein>
<evidence type="ECO:0000313" key="2">
    <source>
        <dbReference type="Proteomes" id="UP000677918"/>
    </source>
</evidence>
<organism evidence="1 2">
    <name type="scientific">Xylanibacillus composti</name>
    <dbReference type="NCBI Taxonomy" id="1572762"/>
    <lineage>
        <taxon>Bacteria</taxon>
        <taxon>Bacillati</taxon>
        <taxon>Bacillota</taxon>
        <taxon>Bacilli</taxon>
        <taxon>Bacillales</taxon>
        <taxon>Paenibacillaceae</taxon>
        <taxon>Xylanibacillus</taxon>
    </lineage>
</organism>
<dbReference type="Proteomes" id="UP000677918">
    <property type="component" value="Unassembled WGS sequence"/>
</dbReference>
<reference evidence="1" key="1">
    <citation type="submission" date="2021-04" db="EMBL/GenBank/DDBJ databases">
        <title>Draft genome sequence of Xylanibacillus composti strain K13.</title>
        <authorList>
            <person name="Uke A."/>
            <person name="Chhe C."/>
            <person name="Baramee S."/>
            <person name="Kosugi A."/>
        </authorList>
    </citation>
    <scope>NUCLEOTIDE SEQUENCE</scope>
    <source>
        <strain evidence="1">K13</strain>
    </source>
</reference>
<comment type="caution">
    <text evidence="1">The sequence shown here is derived from an EMBL/GenBank/DDBJ whole genome shotgun (WGS) entry which is preliminary data.</text>
</comment>
<keyword evidence="2" id="KW-1185">Reference proteome</keyword>
<name>A0A8J4M4E4_9BACL</name>
<proteinExistence type="predicted"/>